<protein>
    <recommendedName>
        <fullName evidence="2">DUF2134 domain-containing protein</fullName>
    </recommendedName>
</protein>
<keyword evidence="4" id="KW-1185">Reference proteome</keyword>
<evidence type="ECO:0000256" key="1">
    <source>
        <dbReference type="SAM" id="Phobius"/>
    </source>
</evidence>
<feature type="transmembrane region" description="Helical" evidence="1">
    <location>
        <begin position="28"/>
        <end position="52"/>
    </location>
</feature>
<sequence>MARRTYGLWPLLAAFAGFRRDERGAISIIAAGTIFLVLAIAAVVIDAGSILYARRSLQTVTDAAALSAAQHLDATAATQMAASTAIDSVLSENGYVATTLVSATPGVYSPDETKAASDRFQENAPNPNAIKVRTSAKAPTYFARALGWSNAITVTAESTAMRKATATFQAGTRLAQLQDGIANALLGGLLGTTVSLSAVDYNGLLGANISALSFLDALATQVGLSSTSTYGDLLNTDATVGQILNAGLNVLQNSSGTLASGSVSSAISALKLLLNQLPLNGSVKISQLVSVPDIIDRTVGTLGGGGDSPEINVYGLVAATARARGAGKVINLGTTLTVPITGTTIKLKLAVGEGIQSATGGVGTSINTAQVRLAADVQLLDTSSTLLLSTITATNIDLPLYIEAAQGTAAIKAIPCTSPEMVTLTGTSGAVSLKYGTVADGDLANFTSSPTVTPATVANVTLLGLPIARIDATGSASVASHGPEDHTFSDNDIQSSTIQTVPTGNDGRLIAENAPGALHTSVTLLGTVSLGLLDLLLSGITSTLVSVLSTLDAPINSLLTTLGLGLGTMDMSVTGVKCGVPVLVG</sequence>
<keyword evidence="1" id="KW-0472">Membrane</keyword>
<accession>A0A6N6VD09</accession>
<dbReference type="EMBL" id="WESC01000020">
    <property type="protein sequence ID" value="KAB7738566.1"/>
    <property type="molecule type" value="Genomic_DNA"/>
</dbReference>
<dbReference type="InterPro" id="IPR018705">
    <property type="entry name" value="DUF2134_membrane"/>
</dbReference>
<dbReference type="Pfam" id="PF09977">
    <property type="entry name" value="Tad_C"/>
    <property type="match status" value="1"/>
</dbReference>
<dbReference type="AlphaFoldDB" id="A0A6N6VD09"/>
<evidence type="ECO:0000313" key="4">
    <source>
        <dbReference type="Proteomes" id="UP000468901"/>
    </source>
</evidence>
<comment type="caution">
    <text evidence="3">The sequence shown here is derived from an EMBL/GenBank/DDBJ whole genome shotgun (WGS) entry which is preliminary data.</text>
</comment>
<gene>
    <name evidence="3" type="ORF">F2P47_16775</name>
</gene>
<keyword evidence="1" id="KW-0812">Transmembrane</keyword>
<proteinExistence type="predicted"/>
<name>A0A6N6VD09_9HYPH</name>
<organism evidence="3 4">
    <name type="scientific">Parvibaculum sedimenti</name>
    <dbReference type="NCBI Taxonomy" id="2608632"/>
    <lineage>
        <taxon>Bacteria</taxon>
        <taxon>Pseudomonadati</taxon>
        <taxon>Pseudomonadota</taxon>
        <taxon>Alphaproteobacteria</taxon>
        <taxon>Hyphomicrobiales</taxon>
        <taxon>Parvibaculaceae</taxon>
        <taxon>Parvibaculum</taxon>
    </lineage>
</organism>
<evidence type="ECO:0000313" key="3">
    <source>
        <dbReference type="EMBL" id="KAB7738566.1"/>
    </source>
</evidence>
<keyword evidence="1" id="KW-1133">Transmembrane helix</keyword>
<feature type="domain" description="DUF2134" evidence="2">
    <location>
        <begin position="67"/>
        <end position="160"/>
    </location>
</feature>
<reference evidence="3 4" key="1">
    <citation type="submission" date="2019-09" db="EMBL/GenBank/DDBJ databases">
        <title>Parvibaculum sedimenti sp. nov., isolated from sediment.</title>
        <authorList>
            <person name="Wang Y."/>
        </authorList>
    </citation>
    <scope>NUCLEOTIDE SEQUENCE [LARGE SCALE GENOMIC DNA]</scope>
    <source>
        <strain evidence="3 4">HXT-9</strain>
    </source>
</reference>
<dbReference type="RefSeq" id="WP_152217542.1">
    <property type="nucleotide sequence ID" value="NZ_JBAQYD010000380.1"/>
</dbReference>
<evidence type="ECO:0000259" key="2">
    <source>
        <dbReference type="Pfam" id="PF09977"/>
    </source>
</evidence>
<dbReference type="Proteomes" id="UP000468901">
    <property type="component" value="Unassembled WGS sequence"/>
</dbReference>